<evidence type="ECO:0000313" key="8">
    <source>
        <dbReference type="EMBL" id="RSO51694.1"/>
    </source>
</evidence>
<dbReference type="InterPro" id="IPR011010">
    <property type="entry name" value="DNA_brk_join_enz"/>
</dbReference>
<feature type="domain" description="Tyr recombinase" evidence="6">
    <location>
        <begin position="127"/>
        <end position="311"/>
    </location>
</feature>
<dbReference type="PANTHER" id="PTHR30349:SF81">
    <property type="entry name" value="TYROSINE RECOMBINASE XERC"/>
    <property type="match status" value="1"/>
</dbReference>
<dbReference type="GO" id="GO:0006310">
    <property type="term" value="P:DNA recombination"/>
    <property type="evidence" value="ECO:0007669"/>
    <property type="project" value="UniProtKB-KW"/>
</dbReference>
<dbReference type="CDD" id="cd00397">
    <property type="entry name" value="DNA_BRE_C"/>
    <property type="match status" value="1"/>
</dbReference>
<dbReference type="InterPro" id="IPR050090">
    <property type="entry name" value="Tyrosine_recombinase_XerCD"/>
</dbReference>
<dbReference type="GO" id="GO:0007059">
    <property type="term" value="P:chromosome segregation"/>
    <property type="evidence" value="ECO:0007669"/>
    <property type="project" value="UniProtKB-KW"/>
</dbReference>
<keyword evidence="3 5" id="KW-0238">DNA-binding</keyword>
<dbReference type="PROSITE" id="PS51898">
    <property type="entry name" value="TYR_RECOMBINASE"/>
    <property type="match status" value="1"/>
</dbReference>
<evidence type="ECO:0000256" key="5">
    <source>
        <dbReference type="PROSITE-ProRule" id="PRU01248"/>
    </source>
</evidence>
<dbReference type="Gene3D" id="1.10.443.10">
    <property type="entry name" value="Intergrase catalytic core"/>
    <property type="match status" value="1"/>
</dbReference>
<evidence type="ECO:0000256" key="3">
    <source>
        <dbReference type="ARBA" id="ARBA00023125"/>
    </source>
</evidence>
<dbReference type="EMBL" id="RFES01000024">
    <property type="protein sequence ID" value="RSO51694.1"/>
    <property type="molecule type" value="Genomic_DNA"/>
</dbReference>
<evidence type="ECO:0000259" key="7">
    <source>
        <dbReference type="PROSITE" id="PS51900"/>
    </source>
</evidence>
<dbReference type="InterPro" id="IPR013762">
    <property type="entry name" value="Integrase-like_cat_sf"/>
</dbReference>
<dbReference type="Gene3D" id="1.10.150.130">
    <property type="match status" value="1"/>
</dbReference>
<dbReference type="Pfam" id="PF00589">
    <property type="entry name" value="Phage_integrase"/>
    <property type="match status" value="1"/>
</dbReference>
<dbReference type="PROSITE" id="PS51900">
    <property type="entry name" value="CB"/>
    <property type="match status" value="1"/>
</dbReference>
<proteinExistence type="predicted"/>
<protein>
    <submittedName>
        <fullName evidence="8">Site-specific integrase</fullName>
    </submittedName>
</protein>
<evidence type="ECO:0000256" key="1">
    <source>
        <dbReference type="ARBA" id="ARBA00022829"/>
    </source>
</evidence>
<keyword evidence="1" id="KW-0159">Chromosome partition</keyword>
<accession>A0A3R9QBR4</accession>
<reference evidence="8 9" key="1">
    <citation type="submission" date="2018-10" db="EMBL/GenBank/DDBJ databases">
        <title>GWAS and RNA-Seq identify cryptic mechanisms of antimicrobial resistance in Acinetobacter baumannii.</title>
        <authorList>
            <person name="Sahl J.W."/>
        </authorList>
    </citation>
    <scope>NUCLEOTIDE SEQUENCE [LARGE SCALE GENOMIC DNA]</scope>
    <source>
        <strain evidence="8 9">TG41018</strain>
    </source>
</reference>
<gene>
    <name evidence="8" type="ORF">EA756_19440</name>
</gene>
<dbReference type="InterPro" id="IPR002104">
    <property type="entry name" value="Integrase_catalytic"/>
</dbReference>
<evidence type="ECO:0000313" key="9">
    <source>
        <dbReference type="Proteomes" id="UP000276905"/>
    </source>
</evidence>
<feature type="domain" description="Core-binding (CB)" evidence="7">
    <location>
        <begin position="16"/>
        <end position="97"/>
    </location>
</feature>
<dbReference type="PANTHER" id="PTHR30349">
    <property type="entry name" value="PHAGE INTEGRASE-RELATED"/>
    <property type="match status" value="1"/>
</dbReference>
<dbReference type="Proteomes" id="UP000276905">
    <property type="component" value="Unassembled WGS sequence"/>
</dbReference>
<dbReference type="SUPFAM" id="SSF56349">
    <property type="entry name" value="DNA breaking-rejoining enzymes"/>
    <property type="match status" value="1"/>
</dbReference>
<organism evidence="8 9">
    <name type="scientific">Acinetobacter lactucae</name>
    <dbReference type="NCBI Taxonomy" id="1785128"/>
    <lineage>
        <taxon>Bacteria</taxon>
        <taxon>Pseudomonadati</taxon>
        <taxon>Pseudomonadota</taxon>
        <taxon>Gammaproteobacteria</taxon>
        <taxon>Moraxellales</taxon>
        <taxon>Moraxellaceae</taxon>
        <taxon>Acinetobacter</taxon>
        <taxon>Acinetobacter calcoaceticus/baumannii complex</taxon>
    </lineage>
</organism>
<dbReference type="Pfam" id="PF02899">
    <property type="entry name" value="Phage_int_SAM_1"/>
    <property type="match status" value="1"/>
</dbReference>
<sequence length="326" mass="37832">MRISIIPSLPYLFAEPTALSWISLQENLLRAPNTVEAYARGLNNWLEFCANNNFSFLDINRQIIASYIRYLNSVHRVANSTLRHRITIIRLYYDYLYEESIVERNPIYRGSWKNGGGGKRGLISVQKTLPWIPNDYEWENLLVAARKTSIRNRFMMALAYDCALRREELCSITTSDIDPSHRLLTIRGETTKNKYGRVVPYSVVTGELYISWLLERRKLSHARGQLFLSSSSRNRAEGLTRWSWSKVVRKLAIDANLPKLSTHTFRHLCLTDLARAGWDIHEIANFAGHRNIQSTILYIHLSARDLTEKFQNSIEALHQSRLQSLY</sequence>
<name>A0A3R9QBR4_9GAMM</name>
<evidence type="ECO:0000256" key="4">
    <source>
        <dbReference type="ARBA" id="ARBA00023172"/>
    </source>
</evidence>
<dbReference type="GO" id="GO:0003677">
    <property type="term" value="F:DNA binding"/>
    <property type="evidence" value="ECO:0007669"/>
    <property type="project" value="UniProtKB-UniRule"/>
</dbReference>
<dbReference type="GO" id="GO:0015074">
    <property type="term" value="P:DNA integration"/>
    <property type="evidence" value="ECO:0007669"/>
    <property type="project" value="UniProtKB-KW"/>
</dbReference>
<evidence type="ECO:0000259" key="6">
    <source>
        <dbReference type="PROSITE" id="PS51898"/>
    </source>
</evidence>
<dbReference type="InterPro" id="IPR010998">
    <property type="entry name" value="Integrase_recombinase_N"/>
</dbReference>
<dbReference type="InterPro" id="IPR004107">
    <property type="entry name" value="Integrase_SAM-like_N"/>
</dbReference>
<evidence type="ECO:0000256" key="2">
    <source>
        <dbReference type="ARBA" id="ARBA00022908"/>
    </source>
</evidence>
<comment type="caution">
    <text evidence="8">The sequence shown here is derived from an EMBL/GenBank/DDBJ whole genome shotgun (WGS) entry which is preliminary data.</text>
</comment>
<keyword evidence="4" id="KW-0233">DNA recombination</keyword>
<keyword evidence="2" id="KW-0229">DNA integration</keyword>
<dbReference type="InterPro" id="IPR044068">
    <property type="entry name" value="CB"/>
</dbReference>
<dbReference type="AlphaFoldDB" id="A0A3R9QBR4"/>